<feature type="region of interest" description="Disordered" evidence="2">
    <location>
        <begin position="62"/>
        <end position="104"/>
    </location>
</feature>
<accession>A0A4U0SN55</accession>
<feature type="compositionally biased region" description="Low complexity" evidence="2">
    <location>
        <begin position="81"/>
        <end position="104"/>
    </location>
</feature>
<dbReference type="Proteomes" id="UP000305778">
    <property type="component" value="Unassembled WGS sequence"/>
</dbReference>
<gene>
    <name evidence="3" type="ORF">FCI23_16110</name>
</gene>
<reference evidence="3 4" key="1">
    <citation type="submission" date="2019-04" db="EMBL/GenBank/DDBJ databases">
        <title>Streptomyces oryziradicis sp. nov., a novel actinomycete isolated from rhizosphere soil of rice (Oryza sativa L.).</title>
        <authorList>
            <person name="Li C."/>
        </authorList>
    </citation>
    <scope>NUCLEOTIDE SEQUENCE [LARGE SCALE GENOMIC DNA]</scope>
    <source>
        <strain evidence="3 4">NEAU-C40</strain>
    </source>
</reference>
<evidence type="ECO:0000313" key="3">
    <source>
        <dbReference type="EMBL" id="TKA10633.1"/>
    </source>
</evidence>
<proteinExistence type="inferred from homology"/>
<dbReference type="SUPFAM" id="SSF54913">
    <property type="entry name" value="GlnB-like"/>
    <property type="match status" value="1"/>
</dbReference>
<dbReference type="InterPro" id="IPR004323">
    <property type="entry name" value="Ion_tolerance_CutA"/>
</dbReference>
<dbReference type="Pfam" id="PF03091">
    <property type="entry name" value="CutA1"/>
    <property type="match status" value="1"/>
</dbReference>
<dbReference type="InterPro" id="IPR011322">
    <property type="entry name" value="N-reg_PII-like_a/b"/>
</dbReference>
<dbReference type="Gene3D" id="3.30.70.120">
    <property type="match status" value="1"/>
</dbReference>
<evidence type="ECO:0000256" key="1">
    <source>
        <dbReference type="ARBA" id="ARBA00010169"/>
    </source>
</evidence>
<organism evidence="3 4">
    <name type="scientific">Actinacidiphila oryziradicis</name>
    <dbReference type="NCBI Taxonomy" id="2571141"/>
    <lineage>
        <taxon>Bacteria</taxon>
        <taxon>Bacillati</taxon>
        <taxon>Actinomycetota</taxon>
        <taxon>Actinomycetes</taxon>
        <taxon>Kitasatosporales</taxon>
        <taxon>Streptomycetaceae</taxon>
        <taxon>Actinacidiphila</taxon>
    </lineage>
</organism>
<evidence type="ECO:0000313" key="4">
    <source>
        <dbReference type="Proteomes" id="UP000305778"/>
    </source>
</evidence>
<comment type="caution">
    <text evidence="3">The sequence shown here is derived from an EMBL/GenBank/DDBJ whole genome shotgun (WGS) entry which is preliminary data.</text>
</comment>
<evidence type="ECO:0000256" key="2">
    <source>
        <dbReference type="SAM" id="MobiDB-lite"/>
    </source>
</evidence>
<keyword evidence="4" id="KW-1185">Reference proteome</keyword>
<dbReference type="EMBL" id="SUMC01000013">
    <property type="protein sequence ID" value="TKA10633.1"/>
    <property type="molecule type" value="Genomic_DNA"/>
</dbReference>
<comment type="similarity">
    <text evidence="1">Belongs to the CutA family.</text>
</comment>
<protein>
    <submittedName>
        <fullName evidence="3">Divalent-cation tolerance protein CutA</fullName>
    </submittedName>
</protein>
<dbReference type="InterPro" id="IPR015867">
    <property type="entry name" value="N-reg_PII/ATP_PRibTrfase_C"/>
</dbReference>
<name>A0A4U0SN55_9ACTN</name>
<dbReference type="GO" id="GO:0010038">
    <property type="term" value="P:response to metal ion"/>
    <property type="evidence" value="ECO:0007669"/>
    <property type="project" value="InterPro"/>
</dbReference>
<dbReference type="AlphaFoldDB" id="A0A4U0SN55"/>
<sequence length="104" mass="11038">MQVSTTADSREAAAALARSAVKARLAASAQVLGPVASVFWHEGQYGEGEEYIAALRTMADNRRRARTDTAPCHGPGRRRNPQAPAPARAPRAEACAARPSRGRS</sequence>